<dbReference type="OrthoDB" id="275534at2759"/>
<dbReference type="Proteomes" id="UP000504621">
    <property type="component" value="Unplaced"/>
</dbReference>
<feature type="region of interest" description="Disordered" evidence="5">
    <location>
        <begin position="106"/>
        <end position="148"/>
    </location>
</feature>
<evidence type="ECO:0000256" key="1">
    <source>
        <dbReference type="ARBA" id="ARBA00007596"/>
    </source>
</evidence>
<evidence type="ECO:0000256" key="2">
    <source>
        <dbReference type="ARBA" id="ARBA00022980"/>
    </source>
</evidence>
<protein>
    <recommendedName>
        <fullName evidence="4">50S ribosomal protein L33, chloroplastic</fullName>
    </recommendedName>
</protein>
<dbReference type="PANTHER" id="PTHR15238">
    <property type="entry name" value="54S RIBOSOMAL PROTEIN L39, MITOCHONDRIAL"/>
    <property type="match status" value="1"/>
</dbReference>
<dbReference type="AlphaFoldDB" id="A0A6J1ALJ3"/>
<evidence type="ECO:0000256" key="3">
    <source>
        <dbReference type="ARBA" id="ARBA00023274"/>
    </source>
</evidence>
<organism evidence="6 7">
    <name type="scientific">Herrania umbratica</name>
    <dbReference type="NCBI Taxonomy" id="108875"/>
    <lineage>
        <taxon>Eukaryota</taxon>
        <taxon>Viridiplantae</taxon>
        <taxon>Streptophyta</taxon>
        <taxon>Embryophyta</taxon>
        <taxon>Tracheophyta</taxon>
        <taxon>Spermatophyta</taxon>
        <taxon>Magnoliopsida</taxon>
        <taxon>eudicotyledons</taxon>
        <taxon>Gunneridae</taxon>
        <taxon>Pentapetalae</taxon>
        <taxon>rosids</taxon>
        <taxon>malvids</taxon>
        <taxon>Malvales</taxon>
        <taxon>Malvaceae</taxon>
        <taxon>Byttnerioideae</taxon>
        <taxon>Herrania</taxon>
    </lineage>
</organism>
<dbReference type="GO" id="GO:0015934">
    <property type="term" value="C:large ribosomal subunit"/>
    <property type="evidence" value="ECO:0007669"/>
    <property type="project" value="TreeGrafter"/>
</dbReference>
<keyword evidence="3" id="KW-0687">Ribonucleoprotein</keyword>
<dbReference type="Pfam" id="PF00471">
    <property type="entry name" value="Ribosomal_L33"/>
    <property type="match status" value="1"/>
</dbReference>
<dbReference type="PANTHER" id="PTHR15238:SF1">
    <property type="entry name" value="LARGE RIBOSOMAL SUBUNIT PROTEIN BL33M"/>
    <property type="match status" value="1"/>
</dbReference>
<gene>
    <name evidence="7" type="primary">LOC110419379</name>
</gene>
<evidence type="ECO:0000313" key="7">
    <source>
        <dbReference type="RefSeq" id="XP_021288067.1"/>
    </source>
</evidence>
<keyword evidence="2" id="KW-0689">Ribosomal protein</keyword>
<dbReference type="InterPro" id="IPR001705">
    <property type="entry name" value="Ribosomal_bL33"/>
</dbReference>
<dbReference type="GO" id="GO:0005737">
    <property type="term" value="C:cytoplasm"/>
    <property type="evidence" value="ECO:0007669"/>
    <property type="project" value="UniProtKB-ARBA"/>
</dbReference>
<dbReference type="RefSeq" id="XP_021288067.1">
    <property type="nucleotide sequence ID" value="XM_021432392.1"/>
</dbReference>
<dbReference type="Gene3D" id="2.20.28.120">
    <property type="entry name" value="Ribosomal protein L33"/>
    <property type="match status" value="1"/>
</dbReference>
<keyword evidence="6" id="KW-1185">Reference proteome</keyword>
<dbReference type="GO" id="GO:0003735">
    <property type="term" value="F:structural constituent of ribosome"/>
    <property type="evidence" value="ECO:0007669"/>
    <property type="project" value="InterPro"/>
</dbReference>
<evidence type="ECO:0000313" key="6">
    <source>
        <dbReference type="Proteomes" id="UP000504621"/>
    </source>
</evidence>
<accession>A0A6J1ALJ3</accession>
<dbReference type="GO" id="GO:0006412">
    <property type="term" value="P:translation"/>
    <property type="evidence" value="ECO:0007669"/>
    <property type="project" value="InterPro"/>
</dbReference>
<reference evidence="7" key="1">
    <citation type="submission" date="2025-08" db="UniProtKB">
        <authorList>
            <consortium name="RefSeq"/>
        </authorList>
    </citation>
    <scope>IDENTIFICATION</scope>
    <source>
        <tissue evidence="7">Leaf</tissue>
    </source>
</reference>
<evidence type="ECO:0000256" key="4">
    <source>
        <dbReference type="ARBA" id="ARBA00035429"/>
    </source>
</evidence>
<dbReference type="NCBIfam" id="TIGR01023">
    <property type="entry name" value="rpmG_bact"/>
    <property type="match status" value="1"/>
</dbReference>
<dbReference type="InterPro" id="IPR011332">
    <property type="entry name" value="Ribosomal_zn-bd"/>
</dbReference>
<dbReference type="SUPFAM" id="SSF57829">
    <property type="entry name" value="Zn-binding ribosomal proteins"/>
    <property type="match status" value="1"/>
</dbReference>
<sequence length="195" mass="22405">MATAAISSLFDLAYACQPRYLQLNNFPSCQLNLGPSKSLSFTTNLSHSFFSKGITFTQKKTVTRIHQLSPGSFSFLKILTGGCLSMTTFQRSYHYTVVGMARRYAPNSSLRKKLSRKKGGDRGKKNKRRRKRTKKRKGREGKKKKKKEFKVVRLVSAAGTGVFYAKKKSRQIKEKLEFRKYDPHVQQHVLFEEVK</sequence>
<dbReference type="InterPro" id="IPR038584">
    <property type="entry name" value="Ribosomal_bL33_sf"/>
</dbReference>
<dbReference type="GeneID" id="110419379"/>
<proteinExistence type="inferred from homology"/>
<name>A0A6J1ALJ3_9ROSI</name>
<comment type="similarity">
    <text evidence="1">Belongs to the bacterial ribosomal protein bL33 family.</text>
</comment>
<feature type="compositionally biased region" description="Basic residues" evidence="5">
    <location>
        <begin position="124"/>
        <end position="148"/>
    </location>
</feature>
<evidence type="ECO:0000256" key="5">
    <source>
        <dbReference type="SAM" id="MobiDB-lite"/>
    </source>
</evidence>